<feature type="coiled-coil region" evidence="1">
    <location>
        <begin position="99"/>
        <end position="149"/>
    </location>
</feature>
<evidence type="ECO:0000256" key="1">
    <source>
        <dbReference type="SAM" id="Coils"/>
    </source>
</evidence>
<name>A0A6L2N3K5_TANCI</name>
<reference evidence="3" key="1">
    <citation type="journal article" date="2019" name="Sci. Rep.">
        <title>Draft genome of Tanacetum cinerariifolium, the natural source of mosquito coil.</title>
        <authorList>
            <person name="Yamashiro T."/>
            <person name="Shiraishi A."/>
            <person name="Satake H."/>
            <person name="Nakayama K."/>
        </authorList>
    </citation>
    <scope>NUCLEOTIDE SEQUENCE</scope>
</reference>
<evidence type="ECO:0000256" key="2">
    <source>
        <dbReference type="SAM" id="MobiDB-lite"/>
    </source>
</evidence>
<keyword evidence="1" id="KW-0175">Coiled coil</keyword>
<dbReference type="EMBL" id="BKCJ010007809">
    <property type="protein sequence ID" value="GEU79124.1"/>
    <property type="molecule type" value="Genomic_DNA"/>
</dbReference>
<evidence type="ECO:0000313" key="3">
    <source>
        <dbReference type="EMBL" id="GEU79124.1"/>
    </source>
</evidence>
<organism evidence="3">
    <name type="scientific">Tanacetum cinerariifolium</name>
    <name type="common">Dalmatian daisy</name>
    <name type="synonym">Chrysanthemum cinerariifolium</name>
    <dbReference type="NCBI Taxonomy" id="118510"/>
    <lineage>
        <taxon>Eukaryota</taxon>
        <taxon>Viridiplantae</taxon>
        <taxon>Streptophyta</taxon>
        <taxon>Embryophyta</taxon>
        <taxon>Tracheophyta</taxon>
        <taxon>Spermatophyta</taxon>
        <taxon>Magnoliopsida</taxon>
        <taxon>eudicotyledons</taxon>
        <taxon>Gunneridae</taxon>
        <taxon>Pentapetalae</taxon>
        <taxon>asterids</taxon>
        <taxon>campanulids</taxon>
        <taxon>Asterales</taxon>
        <taxon>Asteraceae</taxon>
        <taxon>Asteroideae</taxon>
        <taxon>Anthemideae</taxon>
        <taxon>Anthemidinae</taxon>
        <taxon>Tanacetum</taxon>
    </lineage>
</organism>
<comment type="caution">
    <text evidence="3">The sequence shown here is derived from an EMBL/GenBank/DDBJ whole genome shotgun (WGS) entry which is preliminary data.</text>
</comment>
<proteinExistence type="predicted"/>
<gene>
    <name evidence="3" type="ORF">Tci_051102</name>
</gene>
<sequence>MEVQDLTVSPDEHYALWEVIKFGDSYKAPQEEAASESSVKKKGRTIVITTEDMQGRSIKIGKEAEVERITDGLFPTVSAIFTTASVVTPYSRRLRGISAKDKEEEIAREDQKMNEQLARDAEIARLHAEEELQKMIDGLDRNNEKQIEDFVPMSSTEEAQRVKKKGLKLEQGSTKRMKTSEDMSKEDLKEMMQLVPVKEALVKETLSIRQATKDKEKELWVELKRLFEPDFENQLWTHNQKLMNDPLYWKLYDTCGVHHVFTKDHDIFMLVVRDYPLRRGLAIVMITNKLQVENYS</sequence>
<dbReference type="AlphaFoldDB" id="A0A6L2N3K5"/>
<protein>
    <submittedName>
        <fullName evidence="3">Uncharacterized protein</fullName>
    </submittedName>
</protein>
<feature type="region of interest" description="Disordered" evidence="2">
    <location>
        <begin position="149"/>
        <end position="185"/>
    </location>
</feature>
<accession>A0A6L2N3K5</accession>